<evidence type="ECO:0000256" key="1">
    <source>
        <dbReference type="ARBA" id="ARBA00022737"/>
    </source>
</evidence>
<keyword evidence="1" id="KW-0677">Repeat</keyword>
<evidence type="ECO:0000256" key="2">
    <source>
        <dbReference type="SAM" id="MobiDB-lite"/>
    </source>
</evidence>
<dbReference type="Proteomes" id="UP000325081">
    <property type="component" value="Unassembled WGS sequence"/>
</dbReference>
<dbReference type="Pfam" id="PF01535">
    <property type="entry name" value="PPR"/>
    <property type="match status" value="1"/>
</dbReference>
<sequence length="324" mass="36454">MATASHSSTNRLIKPLFIRSFSTFAPKIQPNPFYKKTMLQRAVPRTGPVGPRPDDSVGLRTHGLRSQLFVEDVHKMLPFGYRYMWKNGYGPIERDVILWNSLFTKFAPGSWGKKVHCVVVKSGFEDDVVMGSAVLDMYAKCKNLDESLRFFHTMPFHNASITVYARSHRGFEGFELFIHLLRSGLSFDERSLSGAFSACAEARQVFDEMEVRDAVSWNSVIAACEQNKNDETLSLFVSMLRLRMEPDEFTFGSVIKSCARERALGHGKKVHGRVIKSELGKDSFLGSVLVMACVYAHHGLGREARGNSPEPRNFRGGPLSVWAH</sequence>
<proteinExistence type="predicted"/>
<dbReference type="InterPro" id="IPR002885">
    <property type="entry name" value="PPR_rpt"/>
</dbReference>
<dbReference type="GO" id="GO:0003723">
    <property type="term" value="F:RNA binding"/>
    <property type="evidence" value="ECO:0007669"/>
    <property type="project" value="InterPro"/>
</dbReference>
<name>A0A5A7QJS5_STRAF</name>
<dbReference type="OrthoDB" id="607373at2759"/>
<dbReference type="InterPro" id="IPR046960">
    <property type="entry name" value="PPR_At4g14850-like_plant"/>
</dbReference>
<gene>
    <name evidence="3" type="ORF">STAS_22226</name>
</gene>
<feature type="region of interest" description="Disordered" evidence="2">
    <location>
        <begin position="305"/>
        <end position="324"/>
    </location>
</feature>
<evidence type="ECO:0000313" key="4">
    <source>
        <dbReference type="Proteomes" id="UP000325081"/>
    </source>
</evidence>
<keyword evidence="4" id="KW-1185">Reference proteome</keyword>
<organism evidence="3 4">
    <name type="scientific">Striga asiatica</name>
    <name type="common">Asiatic witchweed</name>
    <name type="synonym">Buchnera asiatica</name>
    <dbReference type="NCBI Taxonomy" id="4170"/>
    <lineage>
        <taxon>Eukaryota</taxon>
        <taxon>Viridiplantae</taxon>
        <taxon>Streptophyta</taxon>
        <taxon>Embryophyta</taxon>
        <taxon>Tracheophyta</taxon>
        <taxon>Spermatophyta</taxon>
        <taxon>Magnoliopsida</taxon>
        <taxon>eudicotyledons</taxon>
        <taxon>Gunneridae</taxon>
        <taxon>Pentapetalae</taxon>
        <taxon>asterids</taxon>
        <taxon>lamiids</taxon>
        <taxon>Lamiales</taxon>
        <taxon>Orobanchaceae</taxon>
        <taxon>Buchnereae</taxon>
        <taxon>Striga</taxon>
    </lineage>
</organism>
<dbReference type="EMBL" id="BKCP01007181">
    <property type="protein sequence ID" value="GER45300.1"/>
    <property type="molecule type" value="Genomic_DNA"/>
</dbReference>
<dbReference type="InterPro" id="IPR011990">
    <property type="entry name" value="TPR-like_helical_dom_sf"/>
</dbReference>
<dbReference type="GO" id="GO:0009451">
    <property type="term" value="P:RNA modification"/>
    <property type="evidence" value="ECO:0007669"/>
    <property type="project" value="InterPro"/>
</dbReference>
<protein>
    <submittedName>
        <fullName evidence="3">Pentatricopeptide repeat-containing protein</fullName>
    </submittedName>
</protein>
<dbReference type="PANTHER" id="PTHR47926:SF533">
    <property type="entry name" value="DYW DOMAIN-CONTAINING PROTEIN"/>
    <property type="match status" value="1"/>
</dbReference>
<reference evidence="4" key="1">
    <citation type="journal article" date="2019" name="Curr. Biol.">
        <title>Genome Sequence of Striga asiatica Provides Insight into the Evolution of Plant Parasitism.</title>
        <authorList>
            <person name="Yoshida S."/>
            <person name="Kim S."/>
            <person name="Wafula E.K."/>
            <person name="Tanskanen J."/>
            <person name="Kim Y.M."/>
            <person name="Honaas L."/>
            <person name="Yang Z."/>
            <person name="Spallek T."/>
            <person name="Conn C.E."/>
            <person name="Ichihashi Y."/>
            <person name="Cheong K."/>
            <person name="Cui S."/>
            <person name="Der J.P."/>
            <person name="Gundlach H."/>
            <person name="Jiao Y."/>
            <person name="Hori C."/>
            <person name="Ishida J.K."/>
            <person name="Kasahara H."/>
            <person name="Kiba T."/>
            <person name="Kim M.S."/>
            <person name="Koo N."/>
            <person name="Laohavisit A."/>
            <person name="Lee Y.H."/>
            <person name="Lumba S."/>
            <person name="McCourt P."/>
            <person name="Mortimer J.C."/>
            <person name="Mutuku J.M."/>
            <person name="Nomura T."/>
            <person name="Sasaki-Sekimoto Y."/>
            <person name="Seto Y."/>
            <person name="Wang Y."/>
            <person name="Wakatake T."/>
            <person name="Sakakibara H."/>
            <person name="Demura T."/>
            <person name="Yamaguchi S."/>
            <person name="Yoneyama K."/>
            <person name="Manabe R.I."/>
            <person name="Nelson D.C."/>
            <person name="Schulman A.H."/>
            <person name="Timko M.P."/>
            <person name="dePamphilis C.W."/>
            <person name="Choi D."/>
            <person name="Shirasu K."/>
        </authorList>
    </citation>
    <scope>NUCLEOTIDE SEQUENCE [LARGE SCALE GENOMIC DNA]</scope>
    <source>
        <strain evidence="4">cv. UVA1</strain>
    </source>
</reference>
<dbReference type="Gene3D" id="1.25.40.10">
    <property type="entry name" value="Tetratricopeptide repeat domain"/>
    <property type="match status" value="2"/>
</dbReference>
<evidence type="ECO:0000313" key="3">
    <source>
        <dbReference type="EMBL" id="GER45300.1"/>
    </source>
</evidence>
<dbReference type="PANTHER" id="PTHR47926">
    <property type="entry name" value="PENTATRICOPEPTIDE REPEAT-CONTAINING PROTEIN"/>
    <property type="match status" value="1"/>
</dbReference>
<comment type="caution">
    <text evidence="3">The sequence shown here is derived from an EMBL/GenBank/DDBJ whole genome shotgun (WGS) entry which is preliminary data.</text>
</comment>
<dbReference type="Pfam" id="PF13041">
    <property type="entry name" value="PPR_2"/>
    <property type="match status" value="1"/>
</dbReference>
<dbReference type="AlphaFoldDB" id="A0A5A7QJS5"/>
<accession>A0A5A7QJS5</accession>